<dbReference type="GO" id="GO:0008194">
    <property type="term" value="F:UDP-glycosyltransferase activity"/>
    <property type="evidence" value="ECO:0007669"/>
    <property type="project" value="InterPro"/>
</dbReference>
<protein>
    <submittedName>
        <fullName evidence="4">Flavonoid glycosyltransferase UGT94C2</fullName>
    </submittedName>
</protein>
<dbReference type="PANTHER" id="PTHR48044:SF82">
    <property type="entry name" value="GLYCOSYLTRANSFERASE"/>
    <property type="match status" value="1"/>
</dbReference>
<dbReference type="CDD" id="cd03784">
    <property type="entry name" value="GT1_Gtf-like"/>
    <property type="match status" value="1"/>
</dbReference>
<keyword evidence="2" id="KW-0328">Glycosyltransferase</keyword>
<reference evidence="4" key="1">
    <citation type="journal article" date="2010" name="Phytochemistry">
        <title>Co-pigmentation and flavonoid glycosyltransferases in blue Veronica persica flowers.</title>
        <authorList>
            <person name="Ono E."/>
            <person name="Ruike M."/>
            <person name="Iwashita T."/>
            <person name="Nomoto K."/>
            <person name="Fukui Y."/>
        </authorList>
    </citation>
    <scope>NUCLEOTIDE SEQUENCE</scope>
</reference>
<proteinExistence type="evidence at transcript level"/>
<dbReference type="SUPFAM" id="SSF53756">
    <property type="entry name" value="UDP-Glycosyltransferase/glycogen phosphorylase"/>
    <property type="match status" value="1"/>
</dbReference>
<dbReference type="Gene3D" id="3.40.50.2000">
    <property type="entry name" value="Glycogen Phosphorylase B"/>
    <property type="match status" value="2"/>
</dbReference>
<dbReference type="InterPro" id="IPR002213">
    <property type="entry name" value="UDP_glucos_trans"/>
</dbReference>
<dbReference type="GO" id="GO:0016138">
    <property type="term" value="P:glycoside biosynthetic process"/>
    <property type="evidence" value="ECO:0007669"/>
    <property type="project" value="UniProtKB-ARBA"/>
</dbReference>
<dbReference type="EMBL" id="AB514128">
    <property type="protein sequence ID" value="BAI44134.1"/>
    <property type="molecule type" value="mRNA"/>
</dbReference>
<dbReference type="PANTHER" id="PTHR48044">
    <property type="entry name" value="GLYCOSYLTRANSFERASE"/>
    <property type="match status" value="1"/>
</dbReference>
<evidence type="ECO:0000313" key="4">
    <source>
        <dbReference type="EMBL" id="BAI44134.1"/>
    </source>
</evidence>
<dbReference type="CAZy" id="GT1">
    <property type="family name" value="Glycosyltransferase Family 1"/>
</dbReference>
<sequence length="460" mass="52362">MSVENSFKILMFPWLAHGHVFPYLELAKRILKGKNFQIYICSTPINFTSINTFINKNLLENSIQLVDIQLQPSEELPPHYHTPKNLPPNLLFTLINAFQSTHSNFSNIIATLKPDLVIYDIFQPWAAKISSLQGIPAVHFASIGAGVLSFIHHHYTPSDIISTPFPFPVLQCKDHEVKSIEKLLEFLYENLHDVDQDFLFGSFKHSCNIVLVKTSRSFEQKYMNYIQEKCKKRIVSVGPLVSNSNNITNEEDSESIIQWLNSKSLRSTVYISFGSEYFLNDKEVEEIAKGLELCDANFIWVIRFPAGDKTISLENTLPRGFLNRVKDRGLVVEGWAPQVPILAHSSIACFASHCGWSSLMESLYYGVPVIAMPMQFDQPINARLAGEGGFSLEVDRDENGMLSGENIAKGINTVFEEKTGEELRFRAKEVSEKMRRDEEEDLDEVIDQLLLLCKNYKLQE</sequence>
<organism evidence="4">
    <name type="scientific">Veronica persica</name>
    <name type="common">Birdeye speedwell</name>
    <name type="synonym">Common field speedwell</name>
    <dbReference type="NCBI Taxonomy" id="138560"/>
    <lineage>
        <taxon>Eukaryota</taxon>
        <taxon>Viridiplantae</taxon>
        <taxon>Streptophyta</taxon>
        <taxon>Embryophyta</taxon>
        <taxon>Tracheophyta</taxon>
        <taxon>Spermatophyta</taxon>
        <taxon>Magnoliopsida</taxon>
        <taxon>eudicotyledons</taxon>
        <taxon>Gunneridae</taxon>
        <taxon>Pentapetalae</taxon>
        <taxon>asterids</taxon>
        <taxon>lamiids</taxon>
        <taxon>Lamiales</taxon>
        <taxon>Plantaginaceae</taxon>
        <taxon>Veroniceae</taxon>
        <taxon>Veronica</taxon>
        <taxon>Veronica subgen. Pocilla</taxon>
    </lineage>
</organism>
<dbReference type="AlphaFoldDB" id="C9K5X9"/>
<name>C9K5X9_VERPE</name>
<evidence type="ECO:0000256" key="1">
    <source>
        <dbReference type="ARBA" id="ARBA00009995"/>
    </source>
</evidence>
<comment type="similarity">
    <text evidence="1">Belongs to the UDP-glycosyltransferase family.</text>
</comment>
<evidence type="ECO:0000256" key="3">
    <source>
        <dbReference type="ARBA" id="ARBA00022679"/>
    </source>
</evidence>
<dbReference type="Pfam" id="PF00201">
    <property type="entry name" value="UDPGT"/>
    <property type="match status" value="1"/>
</dbReference>
<accession>C9K5X9</accession>
<gene>
    <name evidence="4" type="primary">VpUGT2</name>
</gene>
<evidence type="ECO:0000256" key="2">
    <source>
        <dbReference type="ARBA" id="ARBA00022676"/>
    </source>
</evidence>
<dbReference type="FunFam" id="3.40.50.2000:FF:000060">
    <property type="entry name" value="Glycosyltransferase"/>
    <property type="match status" value="1"/>
</dbReference>
<keyword evidence="3 4" id="KW-0808">Transferase</keyword>